<dbReference type="NCBIfam" id="TIGR00211">
    <property type="entry name" value="glyS"/>
    <property type="match status" value="1"/>
</dbReference>
<evidence type="ECO:0000313" key="14">
    <source>
        <dbReference type="Proteomes" id="UP001604335"/>
    </source>
</evidence>
<feature type="region of interest" description="Disordered" evidence="11">
    <location>
        <begin position="63"/>
        <end position="84"/>
    </location>
</feature>
<dbReference type="Pfam" id="PF05746">
    <property type="entry name" value="DALR_1"/>
    <property type="match status" value="1"/>
</dbReference>
<dbReference type="Proteomes" id="UP001604335">
    <property type="component" value="Unassembled WGS sequence"/>
</dbReference>
<dbReference type="SUPFAM" id="SSF109604">
    <property type="entry name" value="HD-domain/PDEase-like"/>
    <property type="match status" value="1"/>
</dbReference>
<evidence type="ECO:0000256" key="5">
    <source>
        <dbReference type="ARBA" id="ARBA00022741"/>
    </source>
</evidence>
<evidence type="ECO:0000256" key="10">
    <source>
        <dbReference type="HAMAP-Rule" id="MF_00255"/>
    </source>
</evidence>
<keyword evidence="8 10" id="KW-0030">Aminoacyl-tRNA synthetase</keyword>
<dbReference type="InterPro" id="IPR006194">
    <property type="entry name" value="Gly-tRNA-synth_heterodimer"/>
</dbReference>
<evidence type="ECO:0000256" key="1">
    <source>
        <dbReference type="ARBA" id="ARBA00004496"/>
    </source>
</evidence>
<comment type="caution">
    <text evidence="13">The sequence shown here is derived from an EMBL/GenBank/DDBJ whole genome shotgun (WGS) entry which is preliminary data.</text>
</comment>
<keyword evidence="14" id="KW-1185">Reference proteome</keyword>
<name>A0ABW7C6H4_9CYAN</name>
<dbReference type="EMBL" id="JAZAQF010000021">
    <property type="protein sequence ID" value="MFG3816795.1"/>
    <property type="molecule type" value="Genomic_DNA"/>
</dbReference>
<dbReference type="PROSITE" id="PS50861">
    <property type="entry name" value="AA_TRNA_LIGASE_II_GLYAB"/>
    <property type="match status" value="1"/>
</dbReference>
<keyword evidence="6 10" id="KW-0067">ATP-binding</keyword>
<evidence type="ECO:0000256" key="9">
    <source>
        <dbReference type="ARBA" id="ARBA00047937"/>
    </source>
</evidence>
<organism evidence="13 14">
    <name type="scientific">Limnothrix redekei LRLZ20PSL1</name>
    <dbReference type="NCBI Taxonomy" id="3112953"/>
    <lineage>
        <taxon>Bacteria</taxon>
        <taxon>Bacillati</taxon>
        <taxon>Cyanobacteriota</taxon>
        <taxon>Cyanophyceae</taxon>
        <taxon>Pseudanabaenales</taxon>
        <taxon>Pseudanabaenaceae</taxon>
        <taxon>Limnothrix</taxon>
    </lineage>
</organism>
<keyword evidence="5 10" id="KW-0547">Nucleotide-binding</keyword>
<dbReference type="PANTHER" id="PTHR30075:SF2">
    <property type="entry name" value="GLYCINE--TRNA LIGASE, CHLOROPLASTIC_MITOCHONDRIAL 2"/>
    <property type="match status" value="1"/>
</dbReference>
<sequence length="718" mass="78460">MPAFLFEVGTEELPASFVASAVRQWRDRVPQSLAEANLSATSVQVFATPRRLALVIEGLPDRQPDRREAVKGPPASAAFRDGQPTKAAEGFARKNGVALSDLELRATDKGEFVFAEVFTAGRSTPDLLQELAPQWVLALEGKRFMRWGDGEFRFPRPIRSLIALWDDQVLPVSLTVRAATETRPAEVLTADRVTTGHRVLHPAPVSIAQATDYVASLAAASVLVNPEQRQALIIQQTQAAAAQLGGEAEIDPDLLEEVRDLVEFPTAVIGGFDQEFLELPSEVTKTVMVTHQRYFPVHQPGQPDRLLPNFITISNGDPAKATIIAEGNGRVVRARLSDGQYFYKADIAKPLESYLAKLETVTFQDQLGSMRAKVDRIVSMADRLCHQLQLSADDRDLVNWAALLCKADLVTSMVFEFPELQGIMGEKYARASGEPEAVAVAIGEHYLPKGAGDALPTSQTGRIVALADRLDTLCSLFRIGLLPSGSSDPFALRRAANAVVNIIWDAGWSLNLESLIEPESVDRWADSGMGTQLAEFFVQRFRSLLEDEQGIDYDLALAVVGEPGDRDASLRALYDPADVLQRAQFLQSLRRSGQLANLYATINRASKLAAKGDLNFSDLDPAASVKPALFEQPSEQAFYDALVALLPITQATRQTRHYQPLADQLAQAAAVVANFFDGSESVMVMVDDEAVRRNRLNLLGLLRNHARVLGDFGAIVKG</sequence>
<evidence type="ECO:0000256" key="8">
    <source>
        <dbReference type="ARBA" id="ARBA00023146"/>
    </source>
</evidence>
<comment type="catalytic activity">
    <reaction evidence="9 10">
        <text>tRNA(Gly) + glycine + ATP = glycyl-tRNA(Gly) + AMP + diphosphate</text>
        <dbReference type="Rhea" id="RHEA:16013"/>
        <dbReference type="Rhea" id="RHEA-COMP:9664"/>
        <dbReference type="Rhea" id="RHEA-COMP:9683"/>
        <dbReference type="ChEBI" id="CHEBI:30616"/>
        <dbReference type="ChEBI" id="CHEBI:33019"/>
        <dbReference type="ChEBI" id="CHEBI:57305"/>
        <dbReference type="ChEBI" id="CHEBI:78442"/>
        <dbReference type="ChEBI" id="CHEBI:78522"/>
        <dbReference type="ChEBI" id="CHEBI:456215"/>
        <dbReference type="EC" id="6.1.1.14"/>
    </reaction>
</comment>
<dbReference type="InterPro" id="IPR015944">
    <property type="entry name" value="Gly-tRNA-synth_bsu"/>
</dbReference>
<dbReference type="Pfam" id="PF02092">
    <property type="entry name" value="tRNA_synt_2f"/>
    <property type="match status" value="1"/>
</dbReference>
<dbReference type="PANTHER" id="PTHR30075">
    <property type="entry name" value="GLYCYL-TRNA SYNTHETASE"/>
    <property type="match status" value="1"/>
</dbReference>
<gene>
    <name evidence="10 13" type="primary">glyS</name>
    <name evidence="13" type="ORF">VPK24_04030</name>
</gene>
<evidence type="ECO:0000256" key="7">
    <source>
        <dbReference type="ARBA" id="ARBA00022917"/>
    </source>
</evidence>
<dbReference type="EC" id="6.1.1.14" evidence="10"/>
<proteinExistence type="inferred from homology"/>
<evidence type="ECO:0000256" key="6">
    <source>
        <dbReference type="ARBA" id="ARBA00022840"/>
    </source>
</evidence>
<comment type="subcellular location">
    <subcellularLocation>
        <location evidence="1 10">Cytoplasm</location>
    </subcellularLocation>
</comment>
<dbReference type="RefSeq" id="WP_393010845.1">
    <property type="nucleotide sequence ID" value="NZ_JAZAQF010000021.1"/>
</dbReference>
<evidence type="ECO:0000256" key="11">
    <source>
        <dbReference type="SAM" id="MobiDB-lite"/>
    </source>
</evidence>
<comment type="subunit">
    <text evidence="10">Tetramer of two alpha and two beta subunits.</text>
</comment>
<dbReference type="PRINTS" id="PR01045">
    <property type="entry name" value="TRNASYNTHGB"/>
</dbReference>
<dbReference type="HAMAP" id="MF_00255">
    <property type="entry name" value="Gly_tRNA_synth_beta"/>
    <property type="match status" value="1"/>
</dbReference>
<accession>A0ABW7C6H4</accession>
<keyword evidence="7 10" id="KW-0648">Protein biosynthesis</keyword>
<keyword evidence="4 10" id="KW-0436">Ligase</keyword>
<keyword evidence="3 10" id="KW-0963">Cytoplasm</keyword>
<evidence type="ECO:0000256" key="2">
    <source>
        <dbReference type="ARBA" id="ARBA00008226"/>
    </source>
</evidence>
<dbReference type="InterPro" id="IPR008909">
    <property type="entry name" value="DALR_anticod-bd"/>
</dbReference>
<evidence type="ECO:0000259" key="12">
    <source>
        <dbReference type="Pfam" id="PF05746"/>
    </source>
</evidence>
<protein>
    <recommendedName>
        <fullName evidence="10">Glycine--tRNA ligase beta subunit</fullName>
        <ecNumber evidence="10">6.1.1.14</ecNumber>
    </recommendedName>
    <alternativeName>
        <fullName evidence="10">Glycyl-tRNA synthetase beta subunit</fullName>
        <shortName evidence="10">GlyRS</shortName>
    </alternativeName>
</protein>
<evidence type="ECO:0000313" key="13">
    <source>
        <dbReference type="EMBL" id="MFG3816795.1"/>
    </source>
</evidence>
<evidence type="ECO:0000256" key="4">
    <source>
        <dbReference type="ARBA" id="ARBA00022598"/>
    </source>
</evidence>
<evidence type="ECO:0000256" key="3">
    <source>
        <dbReference type="ARBA" id="ARBA00022490"/>
    </source>
</evidence>
<comment type="similarity">
    <text evidence="2 10">Belongs to the class-II aminoacyl-tRNA synthetase family.</text>
</comment>
<reference evidence="14" key="1">
    <citation type="journal article" date="2024" name="Algal Res.">
        <title>Biochemical, toxicological and genomic investigation of a high-biomass producing Limnothrix strain isolated from Italian shallow drinking water reservoir.</title>
        <authorList>
            <person name="Simonazzi M."/>
            <person name="Shishido T.K."/>
            <person name="Delbaje E."/>
            <person name="Wahlsten M."/>
            <person name="Fewer D.P."/>
            <person name="Sivonen K."/>
            <person name="Pezzolesi L."/>
            <person name="Pistocchi R."/>
        </authorList>
    </citation>
    <scope>NUCLEOTIDE SEQUENCE [LARGE SCALE GENOMIC DNA]</scope>
    <source>
        <strain evidence="14">LRLZ20PSL1</strain>
    </source>
</reference>
<dbReference type="GO" id="GO:0004820">
    <property type="term" value="F:glycine-tRNA ligase activity"/>
    <property type="evidence" value="ECO:0007669"/>
    <property type="project" value="UniProtKB-EC"/>
</dbReference>
<feature type="domain" description="DALR anticodon binding" evidence="12">
    <location>
        <begin position="601"/>
        <end position="704"/>
    </location>
</feature>